<dbReference type="SUPFAM" id="SSF143631">
    <property type="entry name" value="ApbE-like"/>
    <property type="match status" value="1"/>
</dbReference>
<evidence type="ECO:0000256" key="4">
    <source>
        <dbReference type="ARBA" id="ARBA00022679"/>
    </source>
</evidence>
<feature type="binding site" evidence="11">
    <location>
        <position position="291"/>
    </location>
    <ligand>
        <name>Mg(2+)</name>
        <dbReference type="ChEBI" id="CHEBI:18420"/>
    </ligand>
</feature>
<keyword evidence="13" id="KW-1185">Reference proteome</keyword>
<comment type="cofactor">
    <cofactor evidence="11">
        <name>Mg(2+)</name>
        <dbReference type="ChEBI" id="CHEBI:18420"/>
    </cofactor>
    <cofactor evidence="11">
        <name>Mn(2+)</name>
        <dbReference type="ChEBI" id="CHEBI:29035"/>
    </cofactor>
    <text evidence="11">Magnesium. Can also use manganese.</text>
</comment>
<evidence type="ECO:0000313" key="12">
    <source>
        <dbReference type="EMBL" id="NDV62142.1"/>
    </source>
</evidence>
<evidence type="ECO:0000256" key="11">
    <source>
        <dbReference type="PIRSR" id="PIRSR006268-2"/>
    </source>
</evidence>
<proteinExistence type="inferred from homology"/>
<dbReference type="GO" id="GO:0016740">
    <property type="term" value="F:transferase activity"/>
    <property type="evidence" value="ECO:0007669"/>
    <property type="project" value="UniProtKB-UniRule"/>
</dbReference>
<dbReference type="EMBL" id="JAAGNX010000002">
    <property type="protein sequence ID" value="NDV62142.1"/>
    <property type="molecule type" value="Genomic_DNA"/>
</dbReference>
<dbReference type="InterPro" id="IPR003374">
    <property type="entry name" value="ApbE-like_sf"/>
</dbReference>
<evidence type="ECO:0000256" key="2">
    <source>
        <dbReference type="ARBA" id="ARBA00016337"/>
    </source>
</evidence>
<protein>
    <recommendedName>
        <fullName evidence="2 10">FAD:protein FMN transferase</fullName>
        <ecNumber evidence="1 10">2.7.1.180</ecNumber>
    </recommendedName>
    <alternativeName>
        <fullName evidence="8 10">Flavin transferase</fullName>
    </alternativeName>
</protein>
<organism evidence="12 13">
    <name type="scientific">Oceanipulchritudo coccoides</name>
    <dbReference type="NCBI Taxonomy" id="2706888"/>
    <lineage>
        <taxon>Bacteria</taxon>
        <taxon>Pseudomonadati</taxon>
        <taxon>Verrucomicrobiota</taxon>
        <taxon>Opitutia</taxon>
        <taxon>Puniceicoccales</taxon>
        <taxon>Oceanipulchritudinaceae</taxon>
        <taxon>Oceanipulchritudo</taxon>
    </lineage>
</organism>
<evidence type="ECO:0000256" key="8">
    <source>
        <dbReference type="ARBA" id="ARBA00031306"/>
    </source>
</evidence>
<accession>A0A6B2M158</accession>
<dbReference type="PIRSF" id="PIRSF006268">
    <property type="entry name" value="ApbE"/>
    <property type="match status" value="1"/>
</dbReference>
<comment type="caution">
    <text evidence="12">The sequence shown here is derived from an EMBL/GenBank/DDBJ whole genome shotgun (WGS) entry which is preliminary data.</text>
</comment>
<evidence type="ECO:0000256" key="9">
    <source>
        <dbReference type="ARBA" id="ARBA00048540"/>
    </source>
</evidence>
<keyword evidence="7 10" id="KW-0460">Magnesium</keyword>
<evidence type="ECO:0000256" key="3">
    <source>
        <dbReference type="ARBA" id="ARBA00022630"/>
    </source>
</evidence>
<dbReference type="GO" id="GO:0046872">
    <property type="term" value="F:metal ion binding"/>
    <property type="evidence" value="ECO:0007669"/>
    <property type="project" value="UniProtKB-UniRule"/>
</dbReference>
<evidence type="ECO:0000313" key="13">
    <source>
        <dbReference type="Proteomes" id="UP000478417"/>
    </source>
</evidence>
<evidence type="ECO:0000256" key="10">
    <source>
        <dbReference type="PIRNR" id="PIRNR006268"/>
    </source>
</evidence>
<dbReference type="PANTHER" id="PTHR30040">
    <property type="entry name" value="THIAMINE BIOSYNTHESIS LIPOPROTEIN APBE"/>
    <property type="match status" value="1"/>
</dbReference>
<feature type="binding site" evidence="11">
    <location>
        <position position="181"/>
    </location>
    <ligand>
        <name>Mg(2+)</name>
        <dbReference type="ChEBI" id="CHEBI:18420"/>
    </ligand>
</feature>
<sequence>MKRRQFMLSLAGSAALVGWAGWKTVSGSGKPWTSGLSRLSRSSWALGTQVKLTVFHGDETGAKVALEEAFAELERVESVMSLYRSDSQICQLNRTGQLESPHPYLVEVLKTAERVSAETSGAFDITVQPLYKLYAEHNERGIRPGDDDIAAVLKRVGWKRVKLGDEFVSLEGEETEITLNGIAQGFAADAVGKVLQKHGIQHALIDTGEVNAVGGHVEHDNWNIGIKHPREEGSLLALAQLNGRCLATSGDYETRFGSGYEFHHLLDPQTGRSPQELSSVSVVAPTALEADALSTALFLTGMDRGMQLIESIPEADALFVSKTGKVVKTSGFPIHS</sequence>
<dbReference type="EC" id="2.7.1.180" evidence="1 10"/>
<comment type="catalytic activity">
    <reaction evidence="9 10">
        <text>L-threonyl-[protein] + FAD = FMN-L-threonyl-[protein] + AMP + H(+)</text>
        <dbReference type="Rhea" id="RHEA:36847"/>
        <dbReference type="Rhea" id="RHEA-COMP:11060"/>
        <dbReference type="Rhea" id="RHEA-COMP:11061"/>
        <dbReference type="ChEBI" id="CHEBI:15378"/>
        <dbReference type="ChEBI" id="CHEBI:30013"/>
        <dbReference type="ChEBI" id="CHEBI:57692"/>
        <dbReference type="ChEBI" id="CHEBI:74257"/>
        <dbReference type="ChEBI" id="CHEBI:456215"/>
        <dbReference type="EC" id="2.7.1.180"/>
    </reaction>
</comment>
<keyword evidence="3 10" id="KW-0285">Flavoprotein</keyword>
<feature type="binding site" evidence="11">
    <location>
        <position position="295"/>
    </location>
    <ligand>
        <name>Mg(2+)</name>
        <dbReference type="ChEBI" id="CHEBI:18420"/>
    </ligand>
</feature>
<dbReference type="Pfam" id="PF02424">
    <property type="entry name" value="ApbE"/>
    <property type="match status" value="1"/>
</dbReference>
<dbReference type="AlphaFoldDB" id="A0A6B2M158"/>
<name>A0A6B2M158_9BACT</name>
<evidence type="ECO:0000256" key="7">
    <source>
        <dbReference type="ARBA" id="ARBA00022842"/>
    </source>
</evidence>
<evidence type="ECO:0000256" key="1">
    <source>
        <dbReference type="ARBA" id="ARBA00011955"/>
    </source>
</evidence>
<dbReference type="Proteomes" id="UP000478417">
    <property type="component" value="Unassembled WGS sequence"/>
</dbReference>
<keyword evidence="5 10" id="KW-0479">Metal-binding</keyword>
<evidence type="ECO:0000256" key="5">
    <source>
        <dbReference type="ARBA" id="ARBA00022723"/>
    </source>
</evidence>
<comment type="similarity">
    <text evidence="10">Belongs to the ApbE family.</text>
</comment>
<dbReference type="PANTHER" id="PTHR30040:SF2">
    <property type="entry name" value="FAD:PROTEIN FMN TRANSFERASE"/>
    <property type="match status" value="1"/>
</dbReference>
<dbReference type="InterPro" id="IPR024932">
    <property type="entry name" value="ApbE"/>
</dbReference>
<dbReference type="Gene3D" id="3.10.520.10">
    <property type="entry name" value="ApbE-like domains"/>
    <property type="match status" value="1"/>
</dbReference>
<dbReference type="RefSeq" id="WP_163963791.1">
    <property type="nucleotide sequence ID" value="NZ_JAAGNX010000002.1"/>
</dbReference>
<gene>
    <name evidence="12" type="ORF">G0Q06_06760</name>
</gene>
<keyword evidence="4 10" id="KW-0808">Transferase</keyword>
<keyword evidence="6 10" id="KW-0274">FAD</keyword>
<evidence type="ECO:0000256" key="6">
    <source>
        <dbReference type="ARBA" id="ARBA00022827"/>
    </source>
</evidence>
<reference evidence="12 13" key="1">
    <citation type="submission" date="2020-02" db="EMBL/GenBank/DDBJ databases">
        <title>Albibacoteraceae fam. nov., the first described family within the subdivision 4 Verrucomicrobia.</title>
        <authorList>
            <person name="Xi F."/>
        </authorList>
    </citation>
    <scope>NUCLEOTIDE SEQUENCE [LARGE SCALE GENOMIC DNA]</scope>
    <source>
        <strain evidence="12 13">CK1056</strain>
    </source>
</reference>